<evidence type="ECO:0000256" key="5">
    <source>
        <dbReference type="ARBA" id="ARBA00022989"/>
    </source>
</evidence>
<dbReference type="SUPFAM" id="SSF161098">
    <property type="entry name" value="MetI-like"/>
    <property type="match status" value="1"/>
</dbReference>
<evidence type="ECO:0000313" key="9">
    <source>
        <dbReference type="EMBL" id="CUP25150.1"/>
    </source>
</evidence>
<evidence type="ECO:0000256" key="6">
    <source>
        <dbReference type="ARBA" id="ARBA00023136"/>
    </source>
</evidence>
<evidence type="ECO:0000256" key="1">
    <source>
        <dbReference type="ARBA" id="ARBA00004651"/>
    </source>
</evidence>
<evidence type="ECO:0000259" key="8">
    <source>
        <dbReference type="PROSITE" id="PS50928"/>
    </source>
</evidence>
<dbReference type="PANTHER" id="PTHR43744:SF8">
    <property type="entry name" value="SN-GLYCEROL-3-PHOSPHATE TRANSPORT SYSTEM PERMEASE PROTEIN UGPE"/>
    <property type="match status" value="1"/>
</dbReference>
<protein>
    <submittedName>
        <fullName evidence="9">ABC-type sugar transport system, permease component</fullName>
    </submittedName>
    <submittedName>
        <fullName evidence="10">Carbohydrate ABC transporter permease</fullName>
    </submittedName>
</protein>
<evidence type="ECO:0000313" key="10">
    <source>
        <dbReference type="EMBL" id="RGM04068.1"/>
    </source>
</evidence>
<evidence type="ECO:0000313" key="11">
    <source>
        <dbReference type="Proteomes" id="UP000095651"/>
    </source>
</evidence>
<dbReference type="GO" id="GO:0005886">
    <property type="term" value="C:plasma membrane"/>
    <property type="evidence" value="ECO:0007669"/>
    <property type="project" value="UniProtKB-SubCell"/>
</dbReference>
<dbReference type="Proteomes" id="UP000261257">
    <property type="component" value="Unassembled WGS sequence"/>
</dbReference>
<evidence type="ECO:0000256" key="3">
    <source>
        <dbReference type="ARBA" id="ARBA00022475"/>
    </source>
</evidence>
<evidence type="ECO:0000256" key="2">
    <source>
        <dbReference type="ARBA" id="ARBA00022448"/>
    </source>
</evidence>
<feature type="transmembrane region" description="Helical" evidence="7">
    <location>
        <begin position="74"/>
        <end position="99"/>
    </location>
</feature>
<dbReference type="Pfam" id="PF00528">
    <property type="entry name" value="BPD_transp_1"/>
    <property type="match status" value="1"/>
</dbReference>
<dbReference type="Gene3D" id="1.10.3720.10">
    <property type="entry name" value="MetI-like"/>
    <property type="match status" value="1"/>
</dbReference>
<keyword evidence="4 7" id="KW-0812">Transmembrane</keyword>
<reference evidence="10 12" key="2">
    <citation type="submission" date="2018-08" db="EMBL/GenBank/DDBJ databases">
        <title>A genome reference for cultivated species of the human gut microbiota.</title>
        <authorList>
            <person name="Zou Y."/>
            <person name="Xue W."/>
            <person name="Luo G."/>
        </authorList>
    </citation>
    <scope>NUCLEOTIDE SEQUENCE [LARGE SCALE GENOMIC DNA]</scope>
    <source>
        <strain evidence="10 12">TF05-11AC</strain>
    </source>
</reference>
<dbReference type="CDD" id="cd06261">
    <property type="entry name" value="TM_PBP2"/>
    <property type="match status" value="1"/>
</dbReference>
<keyword evidence="9" id="KW-0762">Sugar transport</keyword>
<keyword evidence="2 7" id="KW-0813">Transport</keyword>
<evidence type="ECO:0000313" key="12">
    <source>
        <dbReference type="Proteomes" id="UP000261257"/>
    </source>
</evidence>
<gene>
    <name evidence="9" type="primary">ycjP_104</name>
    <name evidence="10" type="ORF">DXC39_13725</name>
    <name evidence="9" type="ORF">ERS852407_05426</name>
</gene>
<keyword evidence="3" id="KW-1003">Cell membrane</keyword>
<feature type="transmembrane region" description="Helical" evidence="7">
    <location>
        <begin position="247"/>
        <end position="265"/>
    </location>
</feature>
<name>A0A174LTW2_9FIRM</name>
<comment type="subcellular location">
    <subcellularLocation>
        <location evidence="1 7">Cell membrane</location>
        <topology evidence="1 7">Multi-pass membrane protein</topology>
    </subcellularLocation>
</comment>
<reference evidence="9 11" key="1">
    <citation type="submission" date="2015-09" db="EMBL/GenBank/DDBJ databases">
        <authorList>
            <consortium name="Pathogen Informatics"/>
        </authorList>
    </citation>
    <scope>NUCLEOTIDE SEQUENCE [LARGE SCALE GENOMIC DNA]</scope>
    <source>
        <strain evidence="9 11">2789STDY5608850</strain>
    </source>
</reference>
<dbReference type="PROSITE" id="PS50928">
    <property type="entry name" value="ABC_TM1"/>
    <property type="match status" value="1"/>
</dbReference>
<proteinExistence type="inferred from homology"/>
<dbReference type="RefSeq" id="WP_055659929.1">
    <property type="nucleotide sequence ID" value="NZ_CABIXC010000022.1"/>
</dbReference>
<dbReference type="Proteomes" id="UP000095651">
    <property type="component" value="Unassembled WGS sequence"/>
</dbReference>
<keyword evidence="5 7" id="KW-1133">Transmembrane helix</keyword>
<dbReference type="InterPro" id="IPR035906">
    <property type="entry name" value="MetI-like_sf"/>
</dbReference>
<accession>A0A174LTW2</accession>
<keyword evidence="6 7" id="KW-0472">Membrane</keyword>
<evidence type="ECO:0000256" key="4">
    <source>
        <dbReference type="ARBA" id="ARBA00022692"/>
    </source>
</evidence>
<evidence type="ECO:0000256" key="7">
    <source>
        <dbReference type="RuleBase" id="RU363032"/>
    </source>
</evidence>
<dbReference type="EMBL" id="CYZE01000022">
    <property type="protein sequence ID" value="CUP25150.1"/>
    <property type="molecule type" value="Genomic_DNA"/>
</dbReference>
<dbReference type="GO" id="GO:0055085">
    <property type="term" value="P:transmembrane transport"/>
    <property type="evidence" value="ECO:0007669"/>
    <property type="project" value="InterPro"/>
</dbReference>
<feature type="transmembrane region" description="Helical" evidence="7">
    <location>
        <begin position="187"/>
        <end position="210"/>
    </location>
</feature>
<dbReference type="InterPro" id="IPR000515">
    <property type="entry name" value="MetI-like"/>
</dbReference>
<dbReference type="AlphaFoldDB" id="A0A174LTW2"/>
<dbReference type="PANTHER" id="PTHR43744">
    <property type="entry name" value="ABC TRANSPORTER PERMEASE PROTEIN MG189-RELATED-RELATED"/>
    <property type="match status" value="1"/>
</dbReference>
<sequence length="281" mass="32031">MNLSVRGKRRLKAAVTNGIMIVIMVFYLLPFWYVVNNAFKERSYISLQPFTINLDIFTLDNIISAFSKMNYPVAFFNSFSVLVISCLIFILLGSMTAYGIYIADHKFFNRLYVLFVALIALPFQAAMVPLVTLLRTLHLSDNFFGLALIYSAMFMPFIVFLYTGFMRSLPKELMESARIDGCSYFQVYAYVYMPLLKTVTGIVLVLRGVYVWNDLQVPLIVINNPVRQTLQQRLYVFAQSRIGNFDLVFAGALLTCLPMILLFLMMQKSFIKGVMAGSVKG</sequence>
<comment type="similarity">
    <text evidence="7">Belongs to the binding-protein-dependent transport system permease family.</text>
</comment>
<dbReference type="EMBL" id="QSSQ01000011">
    <property type="protein sequence ID" value="RGM04068.1"/>
    <property type="molecule type" value="Genomic_DNA"/>
</dbReference>
<feature type="transmembrane region" description="Helical" evidence="7">
    <location>
        <begin position="111"/>
        <end position="131"/>
    </location>
</feature>
<feature type="transmembrane region" description="Helical" evidence="7">
    <location>
        <begin position="12"/>
        <end position="33"/>
    </location>
</feature>
<feature type="domain" description="ABC transmembrane type-1" evidence="8">
    <location>
        <begin position="75"/>
        <end position="266"/>
    </location>
</feature>
<feature type="transmembrane region" description="Helical" evidence="7">
    <location>
        <begin position="143"/>
        <end position="166"/>
    </location>
</feature>
<organism evidence="9 11">
    <name type="scientific">Hungatella hathewayi</name>
    <dbReference type="NCBI Taxonomy" id="154046"/>
    <lineage>
        <taxon>Bacteria</taxon>
        <taxon>Bacillati</taxon>
        <taxon>Bacillota</taxon>
        <taxon>Clostridia</taxon>
        <taxon>Lachnospirales</taxon>
        <taxon>Lachnospiraceae</taxon>
        <taxon>Hungatella</taxon>
    </lineage>
</organism>